<keyword evidence="3" id="KW-1185">Reference proteome</keyword>
<proteinExistence type="predicted"/>
<evidence type="ECO:0000313" key="3">
    <source>
        <dbReference type="Proteomes" id="UP000191285"/>
    </source>
</evidence>
<evidence type="ECO:0000256" key="1">
    <source>
        <dbReference type="SAM" id="MobiDB-lite"/>
    </source>
</evidence>
<feature type="compositionally biased region" description="Basic and acidic residues" evidence="1">
    <location>
        <begin position="187"/>
        <end position="197"/>
    </location>
</feature>
<gene>
    <name evidence="2" type="ORF">PENSTE_c023G03898</name>
</gene>
<protein>
    <submittedName>
        <fullName evidence="2">Uncharacterized protein</fullName>
    </submittedName>
</protein>
<accession>A0A1V6SS95</accession>
<dbReference type="Proteomes" id="UP000191285">
    <property type="component" value="Unassembled WGS sequence"/>
</dbReference>
<evidence type="ECO:0000313" key="2">
    <source>
        <dbReference type="EMBL" id="OQE16758.1"/>
    </source>
</evidence>
<comment type="caution">
    <text evidence="2">The sequence shown here is derived from an EMBL/GenBank/DDBJ whole genome shotgun (WGS) entry which is preliminary data.</text>
</comment>
<organism evidence="2 3">
    <name type="scientific">Penicillium steckii</name>
    <dbReference type="NCBI Taxonomy" id="303698"/>
    <lineage>
        <taxon>Eukaryota</taxon>
        <taxon>Fungi</taxon>
        <taxon>Dikarya</taxon>
        <taxon>Ascomycota</taxon>
        <taxon>Pezizomycotina</taxon>
        <taxon>Eurotiomycetes</taxon>
        <taxon>Eurotiomycetidae</taxon>
        <taxon>Eurotiales</taxon>
        <taxon>Aspergillaceae</taxon>
        <taxon>Penicillium</taxon>
    </lineage>
</organism>
<sequence length="219" mass="25402">MSQVEPANWETQYGYVTRVEEEQPFIEVTREGDELPSFIPVPPPFAQYCQVLYGDFGHMYPAHLLLIATTKFSRKDAFVSESKWTKRLYEVMQLSLNSDEFSYPDSCLVPLISMIGVVTEYPDPDGNAMESIPKIGTFFKGYIERIEPEYSTKGLRGHRRYMAPSRMLFSWLLEETAEAFNGVGEEAMEKNRENPRIEEEEEDNEEIQSGWNFPTDLYM</sequence>
<name>A0A1V6SS95_9EURO</name>
<dbReference type="AlphaFoldDB" id="A0A1V6SS95"/>
<reference evidence="3" key="1">
    <citation type="journal article" date="2017" name="Nat. Microbiol.">
        <title>Global analysis of biosynthetic gene clusters reveals vast potential of secondary metabolite production in Penicillium species.</title>
        <authorList>
            <person name="Nielsen J.C."/>
            <person name="Grijseels S."/>
            <person name="Prigent S."/>
            <person name="Ji B."/>
            <person name="Dainat J."/>
            <person name="Nielsen K.F."/>
            <person name="Frisvad J.C."/>
            <person name="Workman M."/>
            <person name="Nielsen J."/>
        </authorList>
    </citation>
    <scope>NUCLEOTIDE SEQUENCE [LARGE SCALE GENOMIC DNA]</scope>
    <source>
        <strain evidence="3">IBT 24891</strain>
    </source>
</reference>
<feature type="region of interest" description="Disordered" evidence="1">
    <location>
        <begin position="184"/>
        <end position="219"/>
    </location>
</feature>
<dbReference type="EMBL" id="MLKD01000023">
    <property type="protein sequence ID" value="OQE16758.1"/>
    <property type="molecule type" value="Genomic_DNA"/>
</dbReference>